<accession>A0A9X8RDM7</accession>
<gene>
    <name evidence="2" type="ORF">SAMN05878482_10959</name>
</gene>
<dbReference type="Proteomes" id="UP000185829">
    <property type="component" value="Unassembled WGS sequence"/>
</dbReference>
<organism evidence="2 3">
    <name type="scientific">Peribacillus simplex</name>
    <dbReference type="NCBI Taxonomy" id="1478"/>
    <lineage>
        <taxon>Bacteria</taxon>
        <taxon>Bacillati</taxon>
        <taxon>Bacillota</taxon>
        <taxon>Bacilli</taxon>
        <taxon>Bacillales</taxon>
        <taxon>Bacillaceae</taxon>
        <taxon>Peribacillus</taxon>
    </lineage>
</organism>
<name>A0A9X8RDM7_9BACI</name>
<evidence type="ECO:0000313" key="3">
    <source>
        <dbReference type="Proteomes" id="UP000185829"/>
    </source>
</evidence>
<reference evidence="2 3" key="1">
    <citation type="submission" date="2017-01" db="EMBL/GenBank/DDBJ databases">
        <authorList>
            <person name="Varghese N."/>
            <person name="Submissions S."/>
        </authorList>
    </citation>
    <scope>NUCLEOTIDE SEQUENCE [LARGE SCALE GENOMIC DNA]</scope>
    <source>
        <strain evidence="2 3">RUG2-6</strain>
    </source>
</reference>
<evidence type="ECO:0000313" key="2">
    <source>
        <dbReference type="EMBL" id="SIS01672.1"/>
    </source>
</evidence>
<evidence type="ECO:0000256" key="1">
    <source>
        <dbReference type="SAM" id="Coils"/>
    </source>
</evidence>
<proteinExistence type="predicted"/>
<protein>
    <submittedName>
        <fullName evidence="2">Relaxasome subunit MobC</fullName>
    </submittedName>
</protein>
<comment type="caution">
    <text evidence="2">The sequence shown here is derived from an EMBL/GenBank/DDBJ whole genome shotgun (WGS) entry which is preliminary data.</text>
</comment>
<dbReference type="AlphaFoldDB" id="A0A9X8RDM7"/>
<dbReference type="EMBL" id="FTMX01000009">
    <property type="protein sequence ID" value="SIS01672.1"/>
    <property type="molecule type" value="Genomic_DNA"/>
</dbReference>
<dbReference type="RefSeq" id="WP_076371721.1">
    <property type="nucleotide sequence ID" value="NZ_FTMX01000009.1"/>
</dbReference>
<keyword evidence="1" id="KW-0175">Coiled coil</keyword>
<sequence>MLNEELQKMKNRIKVLEQKKRVLEHKVSNEARKERTRRLIQKGALLEKYLEEESMSLKDTENLLKVLANFKNKNKEYVIRQLKSLDDEEVHEKL</sequence>
<dbReference type="Pfam" id="PF12958">
    <property type="entry name" value="DUF3847"/>
    <property type="match status" value="1"/>
</dbReference>
<dbReference type="InterPro" id="IPR024215">
    <property type="entry name" value="DUF3847"/>
</dbReference>
<feature type="coiled-coil region" evidence="1">
    <location>
        <begin position="6"/>
        <end position="33"/>
    </location>
</feature>